<dbReference type="AlphaFoldDB" id="A0A1Y2AB54"/>
<evidence type="ECO:0000313" key="1">
    <source>
        <dbReference type="EMBL" id="ORY19520.1"/>
    </source>
</evidence>
<sequence>MGLENLKQVHNLCLRIRIPAQPPAIGFYSDLPSWKEYDNVSSWIAALEASTLTHIVRLSIEAELVNSDPLHVLFMPRDLEESIKQFLGRRAPDKKIPRLELKGLREQGREKFPEGWEVVMDQWDCYKPEMEWQQRDWETMQKDVQFAQWTFHDGSSGGGEDLDGES</sequence>
<comment type="caution">
    <text evidence="1">The sequence shown here is derived from an EMBL/GenBank/DDBJ whole genome shotgun (WGS) entry which is preliminary data.</text>
</comment>
<accession>A0A1Y2AB54</accession>
<dbReference type="OrthoDB" id="3762612at2759"/>
<proteinExistence type="predicted"/>
<name>A0A1Y2AB54_9PLEO</name>
<dbReference type="Proteomes" id="UP000193144">
    <property type="component" value="Unassembled WGS sequence"/>
</dbReference>
<organism evidence="1 2">
    <name type="scientific">Clohesyomyces aquaticus</name>
    <dbReference type="NCBI Taxonomy" id="1231657"/>
    <lineage>
        <taxon>Eukaryota</taxon>
        <taxon>Fungi</taxon>
        <taxon>Dikarya</taxon>
        <taxon>Ascomycota</taxon>
        <taxon>Pezizomycotina</taxon>
        <taxon>Dothideomycetes</taxon>
        <taxon>Pleosporomycetidae</taxon>
        <taxon>Pleosporales</taxon>
        <taxon>Lindgomycetaceae</taxon>
        <taxon>Clohesyomyces</taxon>
    </lineage>
</organism>
<protein>
    <submittedName>
        <fullName evidence="1">Uncharacterized protein</fullName>
    </submittedName>
</protein>
<dbReference type="EMBL" id="MCFA01000002">
    <property type="protein sequence ID" value="ORY19520.1"/>
    <property type="molecule type" value="Genomic_DNA"/>
</dbReference>
<reference evidence="1 2" key="1">
    <citation type="submission" date="2016-07" db="EMBL/GenBank/DDBJ databases">
        <title>Pervasive Adenine N6-methylation of Active Genes in Fungi.</title>
        <authorList>
            <consortium name="DOE Joint Genome Institute"/>
            <person name="Mondo S.J."/>
            <person name="Dannebaum R.O."/>
            <person name="Kuo R.C."/>
            <person name="Labutti K."/>
            <person name="Haridas S."/>
            <person name="Kuo A."/>
            <person name="Salamov A."/>
            <person name="Ahrendt S.R."/>
            <person name="Lipzen A."/>
            <person name="Sullivan W."/>
            <person name="Andreopoulos W.B."/>
            <person name="Clum A."/>
            <person name="Lindquist E."/>
            <person name="Daum C."/>
            <person name="Ramamoorthy G.K."/>
            <person name="Gryganskyi A."/>
            <person name="Culley D."/>
            <person name="Magnuson J.K."/>
            <person name="James T.Y."/>
            <person name="O'Malley M.A."/>
            <person name="Stajich J.E."/>
            <person name="Spatafora J.W."/>
            <person name="Visel A."/>
            <person name="Grigoriev I.V."/>
        </authorList>
    </citation>
    <scope>NUCLEOTIDE SEQUENCE [LARGE SCALE GENOMIC DNA]</scope>
    <source>
        <strain evidence="1 2">CBS 115471</strain>
    </source>
</reference>
<keyword evidence="2" id="KW-1185">Reference proteome</keyword>
<evidence type="ECO:0000313" key="2">
    <source>
        <dbReference type="Proteomes" id="UP000193144"/>
    </source>
</evidence>
<gene>
    <name evidence="1" type="ORF">BCR34DRAFT_132923</name>
</gene>